<organism evidence="2 3">
    <name type="scientific">Euplotes crassus</name>
    <dbReference type="NCBI Taxonomy" id="5936"/>
    <lineage>
        <taxon>Eukaryota</taxon>
        <taxon>Sar</taxon>
        <taxon>Alveolata</taxon>
        <taxon>Ciliophora</taxon>
        <taxon>Intramacronucleata</taxon>
        <taxon>Spirotrichea</taxon>
        <taxon>Hypotrichia</taxon>
        <taxon>Euplotida</taxon>
        <taxon>Euplotidae</taxon>
        <taxon>Moneuplotes</taxon>
    </lineage>
</organism>
<evidence type="ECO:0000259" key="1">
    <source>
        <dbReference type="PROSITE" id="PS50181"/>
    </source>
</evidence>
<accession>A0AAD1TZJ6</accession>
<keyword evidence="3" id="KW-1185">Reference proteome</keyword>
<reference evidence="2" key="1">
    <citation type="submission" date="2023-07" db="EMBL/GenBank/DDBJ databases">
        <authorList>
            <consortium name="AG Swart"/>
            <person name="Singh M."/>
            <person name="Singh A."/>
            <person name="Seah K."/>
            <person name="Emmerich C."/>
        </authorList>
    </citation>
    <scope>NUCLEOTIDE SEQUENCE</scope>
    <source>
        <strain evidence="2">DP1</strain>
    </source>
</reference>
<feature type="domain" description="F-box" evidence="1">
    <location>
        <begin position="1"/>
        <end position="46"/>
    </location>
</feature>
<comment type="caution">
    <text evidence="2">The sequence shown here is derived from an EMBL/GenBank/DDBJ whole genome shotgun (WGS) entry which is preliminary data.</text>
</comment>
<evidence type="ECO:0000313" key="3">
    <source>
        <dbReference type="Proteomes" id="UP001295684"/>
    </source>
</evidence>
<protein>
    <recommendedName>
        <fullName evidence="1">F-box domain-containing protein</fullName>
    </recommendedName>
</protein>
<name>A0AAD1TZJ6_EUPCR</name>
<sequence length="495" mass="57261">MKLLNTVLREILLFLEFKDIVNSNLAFVNKQFFHNIVQDTELLRRMLDIAIPLVKDYARQEQYYASVTSEILRLKHQHLMCDEEFKEPEIQLQRLYEYSIKDLASFLHLMTKQEFKMPLVCTTRSSGGAETSSEQCISAFLDLGTVYYSAKESKFTNGVLCVTGIFLEENAANEAEAKQLLDRVIQIQSEIGHPSIEEEKEDYSRIKNLLKYGDCTIEEIQGATEPSKIYTNKYRNRLVYNVQDQNYQEENTNIEHDVLVHKELMKDKLFCWNEVHVSKIRESATCPIRALVVFTHDYPIRAEEHPLVHIVKDMYKSSKVELSLNPIIPDEDNFGSDEDMKFMIDDPENLKDKFTSNSESGLNPRIINAQDHMLEFDQNFYSSKFNSTSQDSPMNIETLEKAISEIDSDGKYMEMLNKLKSKDDFFRIRLAAIAFGLNTHYHSYTFQMKEIKTGRFVTILGLEQTVSEQFLGVNMDIGGILFTGNFLPNLVKPLP</sequence>
<proteinExistence type="predicted"/>
<dbReference type="AlphaFoldDB" id="A0AAD1TZJ6"/>
<dbReference type="PROSITE" id="PS50181">
    <property type="entry name" value="FBOX"/>
    <property type="match status" value="1"/>
</dbReference>
<evidence type="ECO:0000313" key="2">
    <source>
        <dbReference type="EMBL" id="CAI2359382.1"/>
    </source>
</evidence>
<dbReference type="Proteomes" id="UP001295684">
    <property type="component" value="Unassembled WGS sequence"/>
</dbReference>
<dbReference type="InterPro" id="IPR001810">
    <property type="entry name" value="F-box_dom"/>
</dbReference>
<gene>
    <name evidence="2" type="ORF">ECRASSUSDP1_LOCUS671</name>
</gene>
<dbReference type="EMBL" id="CAMPGE010000629">
    <property type="protein sequence ID" value="CAI2359382.1"/>
    <property type="molecule type" value="Genomic_DNA"/>
</dbReference>